<reference evidence="5 6" key="1">
    <citation type="submission" date="2017-09" db="EMBL/GenBank/DDBJ databases">
        <authorList>
            <consortium name="International Durum Wheat Genome Sequencing Consortium (IDWGSC)"/>
            <person name="Milanesi L."/>
        </authorList>
    </citation>
    <scope>NUCLEOTIDE SEQUENCE [LARGE SCALE GENOMIC DNA]</scope>
    <source>
        <strain evidence="6">cv. Svevo</strain>
    </source>
</reference>
<dbReference type="InterPro" id="IPR025287">
    <property type="entry name" value="WAK_GUB"/>
</dbReference>
<evidence type="ECO:0000256" key="1">
    <source>
        <dbReference type="ARBA" id="ARBA00004167"/>
    </source>
</evidence>
<dbReference type="Proteomes" id="UP000324705">
    <property type="component" value="Chromosome 4A"/>
</dbReference>
<keyword evidence="6" id="KW-1185">Reference proteome</keyword>
<feature type="chain" id="PRO_5040297707" description="Wall-associated receptor kinase galacturonan-binding domain-containing protein" evidence="3">
    <location>
        <begin position="23"/>
        <end position="311"/>
    </location>
</feature>
<proteinExistence type="predicted"/>
<gene>
    <name evidence="5" type="ORF">TRITD_4Av1G219160</name>
</gene>
<accession>A0A9R0SKZ1</accession>
<dbReference type="Gramene" id="TRITD4Av1G219160.1">
    <property type="protein sequence ID" value="TRITD4Av1G219160.1"/>
    <property type="gene ID" value="TRITD4Av1G219160"/>
</dbReference>
<evidence type="ECO:0000313" key="5">
    <source>
        <dbReference type="EMBL" id="VAH97235.1"/>
    </source>
</evidence>
<evidence type="ECO:0000256" key="3">
    <source>
        <dbReference type="SAM" id="SignalP"/>
    </source>
</evidence>
<feature type="domain" description="Wall-associated receptor kinase galacturonan-binding" evidence="4">
    <location>
        <begin position="33"/>
        <end position="97"/>
    </location>
</feature>
<comment type="subcellular location">
    <subcellularLocation>
        <location evidence="1">Membrane</location>
        <topology evidence="1">Single-pass membrane protein</topology>
    </subcellularLocation>
</comment>
<name>A0A9R0SKZ1_TRITD</name>
<keyword evidence="2 3" id="KW-0732">Signal</keyword>
<dbReference type="GO" id="GO:0016020">
    <property type="term" value="C:membrane"/>
    <property type="evidence" value="ECO:0007669"/>
    <property type="project" value="UniProtKB-SubCell"/>
</dbReference>
<evidence type="ECO:0000256" key="2">
    <source>
        <dbReference type="ARBA" id="ARBA00022729"/>
    </source>
</evidence>
<evidence type="ECO:0000313" key="6">
    <source>
        <dbReference type="Proteomes" id="UP000324705"/>
    </source>
</evidence>
<dbReference type="Pfam" id="PF13947">
    <property type="entry name" value="GUB_WAK_bind"/>
    <property type="match status" value="1"/>
</dbReference>
<dbReference type="EMBL" id="LT934117">
    <property type="protein sequence ID" value="VAH97235.1"/>
    <property type="molecule type" value="Genomic_DNA"/>
</dbReference>
<dbReference type="OMA" id="NESIGWF"/>
<dbReference type="AlphaFoldDB" id="A0A9R0SKZ1"/>
<sequence length="311" mass="33076">MPGAPTALLAFIVCISFPAAGASSERSMSLPGCADKCGDVPIPYPFGIGGHCATTRLNSYFNLTCDGTFDPPRPMVGDREAIVEVASISLEHGEMRVLSPVNHICFTSNSTSTKLADGYDLQPTPFIPSPSRNRFTVIGCNTLGLITGYKDTASQYVAGCYSYCDGVNNTSDGAPCAGMGCCEAAIPANLTTFGVVFQMNQSKVWDFNPCFYAMVAEVGWYNFRQQDLVGSLGFINDRAQRGAPIVADWAIKNGSCPEEGKDAPSDYACISANSYCKAANNGPGYLCQCSKGYEGNPYLLNGCQGSIFTQI</sequence>
<protein>
    <recommendedName>
        <fullName evidence="4">Wall-associated receptor kinase galacturonan-binding domain-containing protein</fullName>
    </recommendedName>
</protein>
<dbReference type="PANTHER" id="PTHR33491">
    <property type="entry name" value="OSJNBA0016N04.9 PROTEIN"/>
    <property type="match status" value="1"/>
</dbReference>
<dbReference type="GO" id="GO:0030247">
    <property type="term" value="F:polysaccharide binding"/>
    <property type="evidence" value="ECO:0007669"/>
    <property type="project" value="InterPro"/>
</dbReference>
<feature type="signal peptide" evidence="3">
    <location>
        <begin position="1"/>
        <end position="22"/>
    </location>
</feature>
<evidence type="ECO:0000259" key="4">
    <source>
        <dbReference type="Pfam" id="PF13947"/>
    </source>
</evidence>
<organism evidence="5 6">
    <name type="scientific">Triticum turgidum subsp. durum</name>
    <name type="common">Durum wheat</name>
    <name type="synonym">Triticum durum</name>
    <dbReference type="NCBI Taxonomy" id="4567"/>
    <lineage>
        <taxon>Eukaryota</taxon>
        <taxon>Viridiplantae</taxon>
        <taxon>Streptophyta</taxon>
        <taxon>Embryophyta</taxon>
        <taxon>Tracheophyta</taxon>
        <taxon>Spermatophyta</taxon>
        <taxon>Magnoliopsida</taxon>
        <taxon>Liliopsida</taxon>
        <taxon>Poales</taxon>
        <taxon>Poaceae</taxon>
        <taxon>BOP clade</taxon>
        <taxon>Pooideae</taxon>
        <taxon>Triticodae</taxon>
        <taxon>Triticeae</taxon>
        <taxon>Triticinae</taxon>
        <taxon>Triticum</taxon>
    </lineage>
</organism>